<dbReference type="Gene3D" id="2.80.10.50">
    <property type="match status" value="1"/>
</dbReference>
<accession>A0ABM4VCR8</accession>
<dbReference type="PANTHER" id="PTHR31263">
    <property type="entry name" value="CELLULASE FAMILY PROTEIN (AFU_ORTHOLOGUE AFUA_5G14560)"/>
    <property type="match status" value="1"/>
</dbReference>
<gene>
    <name evidence="8" type="primary">LOC140012860</name>
</gene>
<feature type="signal peptide" evidence="5">
    <location>
        <begin position="1"/>
        <end position="18"/>
    </location>
</feature>
<evidence type="ECO:0000256" key="1">
    <source>
        <dbReference type="ARBA" id="ARBA00005641"/>
    </source>
</evidence>
<dbReference type="RefSeq" id="XP_071917322.1">
    <property type="nucleotide sequence ID" value="XM_072061221.1"/>
</dbReference>
<keyword evidence="5" id="KW-0732">Signal</keyword>
<keyword evidence="3 4" id="KW-0326">Glycosidase</keyword>
<keyword evidence="2 4" id="KW-0378">Hydrolase</keyword>
<dbReference type="SUPFAM" id="SSF50370">
    <property type="entry name" value="Ricin B-like lectins"/>
    <property type="match status" value="1"/>
</dbReference>
<dbReference type="InterPro" id="IPR017853">
    <property type="entry name" value="GH"/>
</dbReference>
<feature type="chain" id="PRO_5045310941" evidence="5">
    <location>
        <begin position="19"/>
        <end position="525"/>
    </location>
</feature>
<proteinExistence type="inferred from homology"/>
<evidence type="ECO:0000259" key="6">
    <source>
        <dbReference type="Pfam" id="PF00150"/>
    </source>
</evidence>
<dbReference type="InterPro" id="IPR001547">
    <property type="entry name" value="Glyco_hydro_5"/>
</dbReference>
<protein>
    <submittedName>
        <fullName evidence="8">Glycosyl hydrolase 5 family protein-like isoform X1</fullName>
    </submittedName>
</protein>
<evidence type="ECO:0000256" key="3">
    <source>
        <dbReference type="ARBA" id="ARBA00023295"/>
    </source>
</evidence>
<dbReference type="SUPFAM" id="SSF51445">
    <property type="entry name" value="(Trans)glycosidases"/>
    <property type="match status" value="1"/>
</dbReference>
<dbReference type="Pfam" id="PF00150">
    <property type="entry name" value="Cellulase"/>
    <property type="match status" value="1"/>
</dbReference>
<organism evidence="7 8">
    <name type="scientific">Coffea arabica</name>
    <name type="common">Arabian coffee</name>
    <dbReference type="NCBI Taxonomy" id="13443"/>
    <lineage>
        <taxon>Eukaryota</taxon>
        <taxon>Viridiplantae</taxon>
        <taxon>Streptophyta</taxon>
        <taxon>Embryophyta</taxon>
        <taxon>Tracheophyta</taxon>
        <taxon>Spermatophyta</taxon>
        <taxon>Magnoliopsida</taxon>
        <taxon>eudicotyledons</taxon>
        <taxon>Gunneridae</taxon>
        <taxon>Pentapetalae</taxon>
        <taxon>asterids</taxon>
        <taxon>lamiids</taxon>
        <taxon>Gentianales</taxon>
        <taxon>Rubiaceae</taxon>
        <taxon>Ixoroideae</taxon>
        <taxon>Gardenieae complex</taxon>
        <taxon>Bertiereae - Coffeeae clade</taxon>
        <taxon>Coffeeae</taxon>
        <taxon>Coffea</taxon>
    </lineage>
</organism>
<comment type="similarity">
    <text evidence="1 4">Belongs to the glycosyl hydrolase 5 (cellulase A) family.</text>
</comment>
<dbReference type="Gene3D" id="3.20.20.80">
    <property type="entry name" value="Glycosidases"/>
    <property type="match status" value="1"/>
</dbReference>
<evidence type="ECO:0000313" key="8">
    <source>
        <dbReference type="RefSeq" id="XP_071917322.1"/>
    </source>
</evidence>
<dbReference type="PANTHER" id="PTHR31263:SF0">
    <property type="entry name" value="CELLULASE FAMILY PROTEIN (AFU_ORTHOLOGUE AFUA_5G14560)"/>
    <property type="match status" value="1"/>
</dbReference>
<reference evidence="8" key="1">
    <citation type="submission" date="2025-08" db="UniProtKB">
        <authorList>
            <consortium name="RefSeq"/>
        </authorList>
    </citation>
    <scope>IDENTIFICATION</scope>
    <source>
        <tissue evidence="8">Leaves</tissue>
    </source>
</reference>
<dbReference type="InterPro" id="IPR035992">
    <property type="entry name" value="Ricin_B-like_lectins"/>
</dbReference>
<evidence type="ECO:0000256" key="5">
    <source>
        <dbReference type="SAM" id="SignalP"/>
    </source>
</evidence>
<name>A0ABM4VCR8_COFAR</name>
<evidence type="ECO:0000256" key="2">
    <source>
        <dbReference type="ARBA" id="ARBA00022801"/>
    </source>
</evidence>
<sequence>MQILVATVLIFFAVSSHAVPLSTRSRWIIDESTGDRVKLVCANWEGHVSMLPEGLSKSPLDDISRHISLLGFNCIRLTWAVYMYTRHAHVTVAQHLQDLNLTDALAGIQRHNPQLASLTLVDAQKAVIESVASHGVMVLLDCQVSKPMWCCNDNDGNGFWGDAYFDPHEWLRALSTVAKRYKDMHMVMAMSLRNELRGPRQNETLWYHWVEEGAKTIHRANPNVLVLVSGLNYDLDFRFLKTKPLKLGIGKKMVYEAHQYAFSDGQDGLWLNKSVNWMCKNMIEDVEDRVGFLFRGRHPAPLFITEFGGDQMGDNTADNYFLTCYISWLAENDLDWALWALQGSYYLRGGKHDPEETFGLFNSSWGPLRNPQFHTKLQLIQRTLIDPRSKVKNYLILYHPQSGYCAKVAENEVRATDCWDASQWSYEGEGTPIRLKGSDLCLTATGDGLPVALTRECLTGQSAWELAPNSQFQLASRDDYGNDLCLEFNPYYSKRILTSKCIVPEEDDPQNPQGQWFKLIQSNIH</sequence>
<dbReference type="Proteomes" id="UP001652660">
    <property type="component" value="Chromosome 8e"/>
</dbReference>
<feature type="domain" description="Glycoside hydrolase family 5" evidence="6">
    <location>
        <begin position="59"/>
        <end position="342"/>
    </location>
</feature>
<evidence type="ECO:0000313" key="7">
    <source>
        <dbReference type="Proteomes" id="UP001652660"/>
    </source>
</evidence>
<keyword evidence="7" id="KW-1185">Reference proteome</keyword>
<evidence type="ECO:0000256" key="4">
    <source>
        <dbReference type="RuleBase" id="RU361153"/>
    </source>
</evidence>
<dbReference type="GeneID" id="140012860"/>